<protein>
    <submittedName>
        <fullName evidence="1">Uncharacterized protein</fullName>
    </submittedName>
</protein>
<reference evidence="1 2" key="1">
    <citation type="journal article" date="2014" name="BMC Genomics">
        <title>Comparison of environmental and isolate Sulfobacillus genomes reveals diverse carbon, sulfur, nitrogen, and hydrogen metabolisms.</title>
        <authorList>
            <person name="Justice N.B."/>
            <person name="Norman A."/>
            <person name="Brown C.T."/>
            <person name="Singh A."/>
            <person name="Thomas B.C."/>
            <person name="Banfield J.F."/>
        </authorList>
    </citation>
    <scope>NUCLEOTIDE SEQUENCE [LARGE SCALE GENOMIC DNA]</scope>
    <source>
        <strain evidence="1">AMDSBA4</strain>
    </source>
</reference>
<dbReference type="AlphaFoldDB" id="A0A2T2XFK9"/>
<accession>A0A2T2XFK9</accession>
<evidence type="ECO:0000313" key="1">
    <source>
        <dbReference type="EMBL" id="PSR33270.1"/>
    </source>
</evidence>
<gene>
    <name evidence="1" type="ORF">C7B46_10555</name>
</gene>
<name>A0A2T2XFK9_9FIRM</name>
<proteinExistence type="predicted"/>
<dbReference type="Proteomes" id="UP000242972">
    <property type="component" value="Unassembled WGS sequence"/>
</dbReference>
<dbReference type="EMBL" id="PXYW01000023">
    <property type="protein sequence ID" value="PSR33270.1"/>
    <property type="molecule type" value="Genomic_DNA"/>
</dbReference>
<sequence>MDAVTLSTPKRWDRLLLAFARAYYWLNVAGWAMETTGKAREWRANTVKDSRTHALWRPLVRTVRDLCRRIPPVRLRGLKTAP</sequence>
<organism evidence="1 2">
    <name type="scientific">Sulfobacillus benefaciens</name>
    <dbReference type="NCBI Taxonomy" id="453960"/>
    <lineage>
        <taxon>Bacteria</taxon>
        <taxon>Bacillati</taxon>
        <taxon>Bacillota</taxon>
        <taxon>Clostridia</taxon>
        <taxon>Eubacteriales</taxon>
        <taxon>Clostridiales Family XVII. Incertae Sedis</taxon>
        <taxon>Sulfobacillus</taxon>
    </lineage>
</organism>
<comment type="caution">
    <text evidence="1">The sequence shown here is derived from an EMBL/GenBank/DDBJ whole genome shotgun (WGS) entry which is preliminary data.</text>
</comment>
<evidence type="ECO:0000313" key="2">
    <source>
        <dbReference type="Proteomes" id="UP000242972"/>
    </source>
</evidence>